<dbReference type="AlphaFoldDB" id="A0A9W6YLA7"/>
<name>A0A9W6YLA7_AMBMO</name>
<feature type="compositionally biased region" description="Basic and acidic residues" evidence="1">
    <location>
        <begin position="344"/>
        <end position="354"/>
    </location>
</feature>
<comment type="caution">
    <text evidence="2">The sequence shown here is derived from an EMBL/GenBank/DDBJ whole genome shotgun (WGS) entry which is preliminary data.</text>
</comment>
<dbReference type="EMBL" id="BSXU01000139">
    <property type="protein sequence ID" value="GMG19491.1"/>
    <property type="molecule type" value="Genomic_DNA"/>
</dbReference>
<evidence type="ECO:0000256" key="1">
    <source>
        <dbReference type="SAM" id="MobiDB-lite"/>
    </source>
</evidence>
<gene>
    <name evidence="2" type="ORF">Amon01_000051000</name>
</gene>
<protein>
    <submittedName>
        <fullName evidence="2">Unnamed protein product</fullName>
    </submittedName>
</protein>
<proteinExistence type="predicted"/>
<sequence>MDNQFNEYNTADCGILTPLSCGLQDQSNDDILLDSAFNSNNLFNNTIGSVLVPASFAPGQTNQKLNLRKNFSQETSFLNLCGTNGFNAPTLGFQQDESTAISAHSNFVQNFNSATSSQRSRSASDYDASHSINKQCSWGNNSLDQSLNFRPPASRQIPRSGFTNTFSNNLSVESIPTLFPHCSKSSTKSSSFQGLSSESPHFLGPGLSNRLTPEPNTPQNVHTPRSKSLLPANSKKTVKKKTRSSSSPRANPQNGNSQYRCTYEGCKYTGYFIHPDYLRRHMKEQHQCAKKNTCVGIDEVGNRWGCGKSFTRPHKLRDHWKCAASLRKCHVPDKLLIENAIDKEKVLSDAQERKNNRKPRGPNKKRNQYS</sequence>
<reference evidence="2" key="1">
    <citation type="submission" date="2023-04" db="EMBL/GenBank/DDBJ databases">
        <title>Ambrosiozyma monospora NBRC 1965.</title>
        <authorList>
            <person name="Ichikawa N."/>
            <person name="Sato H."/>
            <person name="Tonouchi N."/>
        </authorList>
    </citation>
    <scope>NUCLEOTIDE SEQUENCE</scope>
    <source>
        <strain evidence="2">NBRC 1965</strain>
    </source>
</reference>
<evidence type="ECO:0000313" key="2">
    <source>
        <dbReference type="EMBL" id="GMG19491.1"/>
    </source>
</evidence>
<dbReference type="Gene3D" id="3.30.160.60">
    <property type="entry name" value="Classic Zinc Finger"/>
    <property type="match status" value="1"/>
</dbReference>
<feature type="region of interest" description="Disordered" evidence="1">
    <location>
        <begin position="189"/>
        <end position="256"/>
    </location>
</feature>
<organism evidence="2 3">
    <name type="scientific">Ambrosiozyma monospora</name>
    <name type="common">Yeast</name>
    <name type="synonym">Endomycopsis monosporus</name>
    <dbReference type="NCBI Taxonomy" id="43982"/>
    <lineage>
        <taxon>Eukaryota</taxon>
        <taxon>Fungi</taxon>
        <taxon>Dikarya</taxon>
        <taxon>Ascomycota</taxon>
        <taxon>Saccharomycotina</taxon>
        <taxon>Pichiomycetes</taxon>
        <taxon>Pichiales</taxon>
        <taxon>Pichiaceae</taxon>
        <taxon>Ambrosiozyma</taxon>
    </lineage>
</organism>
<evidence type="ECO:0000313" key="3">
    <source>
        <dbReference type="Proteomes" id="UP001165063"/>
    </source>
</evidence>
<accession>A0A9W6YLA7</accession>
<feature type="region of interest" description="Disordered" evidence="1">
    <location>
        <begin position="344"/>
        <end position="370"/>
    </location>
</feature>
<keyword evidence="3" id="KW-1185">Reference proteome</keyword>
<dbReference type="Proteomes" id="UP001165063">
    <property type="component" value="Unassembled WGS sequence"/>
</dbReference>
<feature type="compositionally biased region" description="Basic residues" evidence="1">
    <location>
        <begin position="355"/>
        <end position="370"/>
    </location>
</feature>